<dbReference type="EMBL" id="JALJOR010000003">
    <property type="protein sequence ID" value="KAK9820346.1"/>
    <property type="molecule type" value="Genomic_DNA"/>
</dbReference>
<reference evidence="7 8" key="1">
    <citation type="journal article" date="2024" name="Nat. Commun.">
        <title>Phylogenomics reveals the evolutionary origins of lichenization in chlorophyte algae.</title>
        <authorList>
            <person name="Puginier C."/>
            <person name="Libourel C."/>
            <person name="Otte J."/>
            <person name="Skaloud P."/>
            <person name="Haon M."/>
            <person name="Grisel S."/>
            <person name="Petersen M."/>
            <person name="Berrin J.G."/>
            <person name="Delaux P.M."/>
            <person name="Dal Grande F."/>
            <person name="Keller J."/>
        </authorList>
    </citation>
    <scope>NUCLEOTIDE SEQUENCE [LARGE SCALE GENOMIC DNA]</scope>
    <source>
        <strain evidence="7 8">SAG 2043</strain>
    </source>
</reference>
<sequence length="223" mass="24180">MPSLTAPEIAVLKKFPPRALPDLIAQRDVLLSYAAKYPVVVLVGFCSFYILMQTFAIPGTISLSLLAGAIYGAKHGLALVSVISTVGSSVCYCMSWLLGKSLVHAIWPEQLKSFAAEVKKRQNELLNYMIFLRVTPILPNTFINVASPIVGLPLQYFALGTFLGCLPNNFIAVTAGGRLGELKSLSDLYDAKMAVLGLAVGTIALVPIFYKRKHEYNLKAKSA</sequence>
<keyword evidence="3 5" id="KW-1133">Transmembrane helix</keyword>
<evidence type="ECO:0000256" key="5">
    <source>
        <dbReference type="SAM" id="Phobius"/>
    </source>
</evidence>
<dbReference type="InterPro" id="IPR032816">
    <property type="entry name" value="VTT_dom"/>
</dbReference>
<name>A0AAW1QG25_9CHLO</name>
<dbReference type="AlphaFoldDB" id="A0AAW1QG25"/>
<dbReference type="InterPro" id="IPR045014">
    <property type="entry name" value="TM41A/B"/>
</dbReference>
<dbReference type="Pfam" id="PF09335">
    <property type="entry name" value="VTT_dom"/>
    <property type="match status" value="1"/>
</dbReference>
<keyword evidence="4 5" id="KW-0472">Membrane</keyword>
<dbReference type="PANTHER" id="PTHR43220">
    <property type="match status" value="1"/>
</dbReference>
<dbReference type="GO" id="GO:0000045">
    <property type="term" value="P:autophagosome assembly"/>
    <property type="evidence" value="ECO:0007669"/>
    <property type="project" value="TreeGrafter"/>
</dbReference>
<evidence type="ECO:0000259" key="6">
    <source>
        <dbReference type="Pfam" id="PF09335"/>
    </source>
</evidence>
<proteinExistence type="predicted"/>
<keyword evidence="8" id="KW-1185">Reference proteome</keyword>
<dbReference type="PANTHER" id="PTHR43220:SF7">
    <property type="entry name" value="SNARE ASSOCIATED GOLGI PROTEIN FAMILY"/>
    <property type="match status" value="1"/>
</dbReference>
<evidence type="ECO:0000256" key="2">
    <source>
        <dbReference type="ARBA" id="ARBA00022692"/>
    </source>
</evidence>
<accession>A0AAW1QG25</accession>
<organism evidence="7 8">
    <name type="scientific">[Myrmecia] bisecta</name>
    <dbReference type="NCBI Taxonomy" id="41462"/>
    <lineage>
        <taxon>Eukaryota</taxon>
        <taxon>Viridiplantae</taxon>
        <taxon>Chlorophyta</taxon>
        <taxon>core chlorophytes</taxon>
        <taxon>Trebouxiophyceae</taxon>
        <taxon>Trebouxiales</taxon>
        <taxon>Trebouxiaceae</taxon>
        <taxon>Myrmecia</taxon>
    </lineage>
</organism>
<evidence type="ECO:0000256" key="1">
    <source>
        <dbReference type="ARBA" id="ARBA00004141"/>
    </source>
</evidence>
<evidence type="ECO:0000256" key="3">
    <source>
        <dbReference type="ARBA" id="ARBA00022989"/>
    </source>
</evidence>
<protein>
    <recommendedName>
        <fullName evidence="6">VTT domain-containing protein</fullName>
    </recommendedName>
</protein>
<feature type="transmembrane region" description="Helical" evidence="5">
    <location>
        <begin position="191"/>
        <end position="210"/>
    </location>
</feature>
<comment type="subcellular location">
    <subcellularLocation>
        <location evidence="1">Membrane</location>
        <topology evidence="1">Multi-pass membrane protein</topology>
    </subcellularLocation>
</comment>
<dbReference type="GO" id="GO:0016020">
    <property type="term" value="C:membrane"/>
    <property type="evidence" value="ECO:0007669"/>
    <property type="project" value="UniProtKB-SubCell"/>
</dbReference>
<evidence type="ECO:0000313" key="8">
    <source>
        <dbReference type="Proteomes" id="UP001489004"/>
    </source>
</evidence>
<evidence type="ECO:0000313" key="7">
    <source>
        <dbReference type="EMBL" id="KAK9820346.1"/>
    </source>
</evidence>
<evidence type="ECO:0000256" key="4">
    <source>
        <dbReference type="ARBA" id="ARBA00023136"/>
    </source>
</evidence>
<keyword evidence="2 5" id="KW-0812">Transmembrane</keyword>
<feature type="transmembrane region" description="Helical" evidence="5">
    <location>
        <begin position="39"/>
        <end position="65"/>
    </location>
</feature>
<gene>
    <name evidence="7" type="ORF">WJX72_009266</name>
</gene>
<feature type="domain" description="VTT" evidence="6">
    <location>
        <begin position="57"/>
        <end position="176"/>
    </location>
</feature>
<comment type="caution">
    <text evidence="7">The sequence shown here is derived from an EMBL/GenBank/DDBJ whole genome shotgun (WGS) entry which is preliminary data.</text>
</comment>
<feature type="transmembrane region" description="Helical" evidence="5">
    <location>
        <begin position="77"/>
        <end position="98"/>
    </location>
</feature>
<dbReference type="Proteomes" id="UP001489004">
    <property type="component" value="Unassembled WGS sequence"/>
</dbReference>